<keyword evidence="1" id="KW-0732">Signal</keyword>
<protein>
    <submittedName>
        <fullName evidence="2">Esterase/lipase family protein</fullName>
    </submittedName>
</protein>
<reference evidence="3" key="1">
    <citation type="journal article" date="2019" name="Int. J. Syst. Evol. Microbiol.">
        <title>The Global Catalogue of Microorganisms (GCM) 10K type strain sequencing project: providing services to taxonomists for standard genome sequencing and annotation.</title>
        <authorList>
            <consortium name="The Broad Institute Genomics Platform"/>
            <consortium name="The Broad Institute Genome Sequencing Center for Infectious Disease"/>
            <person name="Wu L."/>
            <person name="Ma J."/>
        </authorList>
    </citation>
    <scope>NUCLEOTIDE SEQUENCE [LARGE SCALE GENOMIC DNA]</scope>
    <source>
        <strain evidence="3">CGMCC 4.7204</strain>
    </source>
</reference>
<accession>A0ABV8L0T3</accession>
<evidence type="ECO:0000256" key="1">
    <source>
        <dbReference type="SAM" id="SignalP"/>
    </source>
</evidence>
<sequence length="312" mass="32070">MRRSSRSLLVLAAAALLTWVTAGTATAEYPVDYNFFAGIAPELTNRGGSLPGANDPGCVPSAAHPNPVVLLHGTGGGGQTNWGVYAPLLANEGYCVYSLTYGAYPLPWPVSAIGGMRPIEQSAAEVAAFVDRVLADTGAARVDFVAHSQGNIVGNYYIKRLGGADKVDKLVGIATPWLGTNLLAVGDIAAYSRALGPGPAFDAVSSSLCQACGQMFAGSAFLAALNADGVYSPQVTYTNIVTTLDEIVVPYSSGAVPGPNATSIVVQDGCAQDYSEHMAIAGSPRAAGHVLNALDPARRAPVPCEFVPPFTG</sequence>
<dbReference type="RefSeq" id="WP_378546268.1">
    <property type="nucleotide sequence ID" value="NZ_JBHSBA010000003.1"/>
</dbReference>
<feature type="chain" id="PRO_5045809592" evidence="1">
    <location>
        <begin position="28"/>
        <end position="312"/>
    </location>
</feature>
<dbReference type="Proteomes" id="UP001595767">
    <property type="component" value="Unassembled WGS sequence"/>
</dbReference>
<dbReference type="Gene3D" id="3.40.50.1820">
    <property type="entry name" value="alpha/beta hydrolase"/>
    <property type="match status" value="1"/>
</dbReference>
<dbReference type="PANTHER" id="PTHR32015">
    <property type="entry name" value="FASTING INDUCED LIPASE"/>
    <property type="match status" value="1"/>
</dbReference>
<organism evidence="2 3">
    <name type="scientific">Nocardia rhizosphaerae</name>
    <dbReference type="NCBI Taxonomy" id="1691571"/>
    <lineage>
        <taxon>Bacteria</taxon>
        <taxon>Bacillati</taxon>
        <taxon>Actinomycetota</taxon>
        <taxon>Actinomycetes</taxon>
        <taxon>Mycobacteriales</taxon>
        <taxon>Nocardiaceae</taxon>
        <taxon>Nocardia</taxon>
    </lineage>
</organism>
<name>A0ABV8L0T3_9NOCA</name>
<dbReference type="InterPro" id="IPR002918">
    <property type="entry name" value="Lipase_EstA/Esterase_EstB"/>
</dbReference>
<gene>
    <name evidence="2" type="ORF">ACFOW8_05345</name>
</gene>
<dbReference type="InterPro" id="IPR029058">
    <property type="entry name" value="AB_hydrolase_fold"/>
</dbReference>
<dbReference type="SUPFAM" id="SSF53474">
    <property type="entry name" value="alpha/beta-Hydrolases"/>
    <property type="match status" value="1"/>
</dbReference>
<dbReference type="EMBL" id="JBHSBA010000003">
    <property type="protein sequence ID" value="MFC4124348.1"/>
    <property type="molecule type" value="Genomic_DNA"/>
</dbReference>
<keyword evidence="3" id="KW-1185">Reference proteome</keyword>
<evidence type="ECO:0000313" key="2">
    <source>
        <dbReference type="EMBL" id="MFC4124348.1"/>
    </source>
</evidence>
<proteinExistence type="predicted"/>
<comment type="caution">
    <text evidence="2">The sequence shown here is derived from an EMBL/GenBank/DDBJ whole genome shotgun (WGS) entry which is preliminary data.</text>
</comment>
<evidence type="ECO:0000313" key="3">
    <source>
        <dbReference type="Proteomes" id="UP001595767"/>
    </source>
</evidence>
<feature type="signal peptide" evidence="1">
    <location>
        <begin position="1"/>
        <end position="27"/>
    </location>
</feature>
<dbReference type="Pfam" id="PF01674">
    <property type="entry name" value="Lipase_2"/>
    <property type="match status" value="1"/>
</dbReference>
<dbReference type="PANTHER" id="PTHR32015:SF1">
    <property type="entry name" value="LIPASE"/>
    <property type="match status" value="1"/>
</dbReference>